<dbReference type="InterPro" id="IPR036412">
    <property type="entry name" value="HAD-like_sf"/>
</dbReference>
<dbReference type="EC" id="3.1.3.12" evidence="4"/>
<comment type="cofactor">
    <cofactor evidence="4">
        <name>Mg(2+)</name>
        <dbReference type="ChEBI" id="CHEBI:18420"/>
    </cofactor>
</comment>
<dbReference type="InterPro" id="IPR023214">
    <property type="entry name" value="HAD_sf"/>
</dbReference>
<evidence type="ECO:0000256" key="4">
    <source>
        <dbReference type="RuleBase" id="RU361117"/>
    </source>
</evidence>
<keyword evidence="6" id="KW-1185">Reference proteome</keyword>
<dbReference type="PANTHER" id="PTHR43768">
    <property type="entry name" value="TREHALOSE 6-PHOSPHATE PHOSPHATASE"/>
    <property type="match status" value="1"/>
</dbReference>
<dbReference type="GO" id="GO:0046872">
    <property type="term" value="F:metal ion binding"/>
    <property type="evidence" value="ECO:0007669"/>
    <property type="project" value="UniProtKB-KW"/>
</dbReference>
<dbReference type="SUPFAM" id="SSF56784">
    <property type="entry name" value="HAD-like"/>
    <property type="match status" value="1"/>
</dbReference>
<sequence>MQGNGLVHHAGSRCPVARRSEITDALTTLPPPPANALKGASLFLDLDGTLLDLVDEPDEVRFDPETETLLATLIARLDGRVAIVSGRSLEQIDRILGPCAADLAISASHGSEHRWQGVHAHPARPASLDEVAGLFRRFAAEHPGTLVEDKSFGVALHYRKEPGAEPQALELATSLAYSFDLHLQRGKMVVELRVAGGDKGAAVRRLMSRSAMAGTVPIFAGDDLTDEPGFVAVRELAGIAVLVGDQRATAANFRLPSPEHLRRWLAEAAR</sequence>
<dbReference type="AlphaFoldDB" id="A0A7Y0BS37"/>
<comment type="function">
    <text evidence="4">Removes the phosphate from trehalose 6-phosphate to produce free trehalose.</text>
</comment>
<dbReference type="GO" id="GO:0004805">
    <property type="term" value="F:trehalose-phosphatase activity"/>
    <property type="evidence" value="ECO:0007669"/>
    <property type="project" value="UniProtKB-EC"/>
</dbReference>
<dbReference type="Gene3D" id="3.30.70.1020">
    <property type="entry name" value="Trehalose-6-phosphate phosphatase related protein, domain 2"/>
    <property type="match status" value="1"/>
</dbReference>
<evidence type="ECO:0000313" key="5">
    <source>
        <dbReference type="EMBL" id="NML95592.1"/>
    </source>
</evidence>
<dbReference type="NCBIfam" id="TIGR01484">
    <property type="entry name" value="HAD-SF-IIB"/>
    <property type="match status" value="1"/>
</dbReference>
<evidence type="ECO:0000256" key="2">
    <source>
        <dbReference type="ARBA" id="ARBA00008770"/>
    </source>
</evidence>
<name>A0A7Y0BS37_9SPHN</name>
<evidence type="ECO:0000256" key="3">
    <source>
        <dbReference type="ARBA" id="ARBA00022801"/>
    </source>
</evidence>
<dbReference type="InterPro" id="IPR044651">
    <property type="entry name" value="OTSB-like"/>
</dbReference>
<keyword evidence="4" id="KW-0460">Magnesium</keyword>
<reference evidence="5 6" key="1">
    <citation type="submission" date="2020-04" db="EMBL/GenBank/DDBJ databases">
        <title>Novosphingobium sp. TW-4 isolated from soil.</title>
        <authorList>
            <person name="Dahal R.H."/>
            <person name="Chaudhary D.K."/>
        </authorList>
    </citation>
    <scope>NUCLEOTIDE SEQUENCE [LARGE SCALE GENOMIC DNA]</scope>
    <source>
        <strain evidence="5 6">TW-4</strain>
    </source>
</reference>
<keyword evidence="4" id="KW-0479">Metal-binding</keyword>
<dbReference type="Proteomes" id="UP000583556">
    <property type="component" value="Unassembled WGS sequence"/>
</dbReference>
<comment type="pathway">
    <text evidence="1 4">Glycan biosynthesis; trehalose biosynthesis.</text>
</comment>
<organism evidence="5 6">
    <name type="scientific">Novosphingobium olei</name>
    <dbReference type="NCBI Taxonomy" id="2728851"/>
    <lineage>
        <taxon>Bacteria</taxon>
        <taxon>Pseudomonadati</taxon>
        <taxon>Pseudomonadota</taxon>
        <taxon>Alphaproteobacteria</taxon>
        <taxon>Sphingomonadales</taxon>
        <taxon>Sphingomonadaceae</taxon>
        <taxon>Novosphingobium</taxon>
    </lineage>
</organism>
<comment type="catalytic activity">
    <reaction evidence="4">
        <text>alpha,alpha-trehalose 6-phosphate + H2O = alpha,alpha-trehalose + phosphate</text>
        <dbReference type="Rhea" id="RHEA:23420"/>
        <dbReference type="ChEBI" id="CHEBI:15377"/>
        <dbReference type="ChEBI" id="CHEBI:16551"/>
        <dbReference type="ChEBI" id="CHEBI:43474"/>
        <dbReference type="ChEBI" id="CHEBI:58429"/>
        <dbReference type="EC" id="3.1.3.12"/>
    </reaction>
</comment>
<evidence type="ECO:0000256" key="1">
    <source>
        <dbReference type="ARBA" id="ARBA00005199"/>
    </source>
</evidence>
<protein>
    <recommendedName>
        <fullName evidence="4">Trehalose 6-phosphate phosphatase</fullName>
        <ecNumber evidence="4">3.1.3.12</ecNumber>
    </recommendedName>
</protein>
<keyword evidence="3 4" id="KW-0378">Hydrolase</keyword>
<dbReference type="EMBL" id="JABBGM010000011">
    <property type="protein sequence ID" value="NML95592.1"/>
    <property type="molecule type" value="Genomic_DNA"/>
</dbReference>
<dbReference type="CDD" id="cd01627">
    <property type="entry name" value="HAD_TPP"/>
    <property type="match status" value="1"/>
</dbReference>
<evidence type="ECO:0000313" key="6">
    <source>
        <dbReference type="Proteomes" id="UP000583556"/>
    </source>
</evidence>
<dbReference type="Gene3D" id="3.40.50.1000">
    <property type="entry name" value="HAD superfamily/HAD-like"/>
    <property type="match status" value="1"/>
</dbReference>
<dbReference type="Pfam" id="PF02358">
    <property type="entry name" value="Trehalose_PPase"/>
    <property type="match status" value="1"/>
</dbReference>
<dbReference type="InterPro" id="IPR006379">
    <property type="entry name" value="HAD-SF_hydro_IIB"/>
</dbReference>
<dbReference type="PANTHER" id="PTHR43768:SF3">
    <property type="entry name" value="TREHALOSE 6-PHOSPHATE PHOSPHATASE"/>
    <property type="match status" value="1"/>
</dbReference>
<dbReference type="UniPathway" id="UPA00299"/>
<gene>
    <name evidence="5" type="primary">otsB</name>
    <name evidence="5" type="ORF">HHL27_18110</name>
</gene>
<dbReference type="InterPro" id="IPR003337">
    <property type="entry name" value="Trehalose_PPase"/>
</dbReference>
<dbReference type="NCBIfam" id="TIGR00685">
    <property type="entry name" value="T6PP"/>
    <property type="match status" value="1"/>
</dbReference>
<comment type="similarity">
    <text evidence="2 4">Belongs to the trehalose phosphatase family.</text>
</comment>
<comment type="caution">
    <text evidence="5">The sequence shown here is derived from an EMBL/GenBank/DDBJ whole genome shotgun (WGS) entry which is preliminary data.</text>
</comment>
<accession>A0A7Y0BS37</accession>
<dbReference type="RefSeq" id="WP_169494801.1">
    <property type="nucleotide sequence ID" value="NZ_JABBGM010000011.1"/>
</dbReference>
<dbReference type="GO" id="GO:0005992">
    <property type="term" value="P:trehalose biosynthetic process"/>
    <property type="evidence" value="ECO:0007669"/>
    <property type="project" value="UniProtKB-UniPathway"/>
</dbReference>
<proteinExistence type="inferred from homology"/>